<evidence type="ECO:0000313" key="2">
    <source>
        <dbReference type="Proteomes" id="UP000070119"/>
    </source>
</evidence>
<dbReference type="RefSeq" id="WP_060969627.1">
    <property type="nucleotide sequence ID" value="NZ_CM003772.1"/>
</dbReference>
<dbReference type="EMBL" id="LNJU01000005">
    <property type="protein sequence ID" value="KWZ53333.1"/>
    <property type="molecule type" value="Genomic_DNA"/>
</dbReference>
<dbReference type="Proteomes" id="UP000070119">
    <property type="component" value="Chromosome 2"/>
</dbReference>
<sequence length="153" mass="17107">MSEKQSYRLVHSTARQLASRACIQAPDGFIVEIKPPPKSRDQEARYHAMIGDIAGQVQLLGRRWDREDMKRLLVDQFVRDMKAAGTPLHNSGSVVPSIDGTGIVQLGVQTRSFRKAEASAFIEWLFAFGAENNVRWSETAAHGYEEMAKEFAA</sequence>
<dbReference type="SUPFAM" id="SSF103370">
    <property type="entry name" value="NinB"/>
    <property type="match status" value="1"/>
</dbReference>
<gene>
    <name evidence="1" type="ORF">WK57_30560</name>
</gene>
<dbReference type="AlphaFoldDB" id="A0AA40R530"/>
<dbReference type="Pfam" id="PF05772">
    <property type="entry name" value="NinB"/>
    <property type="match status" value="1"/>
</dbReference>
<comment type="caution">
    <text evidence="1">The sequence shown here is derived from an EMBL/GenBank/DDBJ whole genome shotgun (WGS) entry which is preliminary data.</text>
</comment>
<proteinExistence type="predicted"/>
<protein>
    <recommendedName>
        <fullName evidence="3">NinB family protein</fullName>
    </recommendedName>
</protein>
<reference evidence="1 2" key="1">
    <citation type="submission" date="2015-11" db="EMBL/GenBank/DDBJ databases">
        <authorList>
            <person name="Sahl J."/>
            <person name="Wagner D."/>
            <person name="Keim P."/>
        </authorList>
    </citation>
    <scope>NUCLEOTIDE SEQUENCE [LARGE SCALE GENOMIC DNA]</scope>
    <source>
        <strain evidence="1 2">MSMB1157</strain>
    </source>
</reference>
<dbReference type="InterPro" id="IPR008711">
    <property type="entry name" value="Recombinase_NinB"/>
</dbReference>
<evidence type="ECO:0008006" key="3">
    <source>
        <dbReference type="Google" id="ProtNLM"/>
    </source>
</evidence>
<accession>A0AA40R530</accession>
<organism evidence="1 2">
    <name type="scientific">Burkholderia ubonensis</name>
    <dbReference type="NCBI Taxonomy" id="101571"/>
    <lineage>
        <taxon>Bacteria</taxon>
        <taxon>Pseudomonadati</taxon>
        <taxon>Pseudomonadota</taxon>
        <taxon>Betaproteobacteria</taxon>
        <taxon>Burkholderiales</taxon>
        <taxon>Burkholderiaceae</taxon>
        <taxon>Burkholderia</taxon>
        <taxon>Burkholderia cepacia complex</taxon>
    </lineage>
</organism>
<dbReference type="InterPro" id="IPR036619">
    <property type="entry name" value="NinB_sf"/>
</dbReference>
<name>A0AA40R530_9BURK</name>
<dbReference type="Gene3D" id="1.10.3790.10">
    <property type="entry name" value="NinB"/>
    <property type="match status" value="1"/>
</dbReference>
<evidence type="ECO:0000313" key="1">
    <source>
        <dbReference type="EMBL" id="KWZ53333.1"/>
    </source>
</evidence>